<sequence>MDLSAEALSIVAEKMNVKWRVCVVNRDDFETSKTFLEHSRLANLQVTLHQYDSLKDICQHMMQAHLVLMLSRAEPFGLVGLEAIAAGSRTQQPAQVEKRKASTSESDEGAKAFKPEKPPLLPIKIEILKKVKPSVKTVKHLKDYAAATETLKSEITMTDETLAMLKQQLLPTKRIVVKTTINVEDFRKVMVYILTTSAAKGLDHTTSVGNITTTRHADHSSLRGLDLATCVREDKSHKGTIDSTLSFTAHQVQTALRQVRKSERQVSQVEHQQQLQTAREGSEALIRSLGKQVTMLTEEKEKAQKVLLEHKETIKQIQDTNTTKETRNEELTAENIKLSNQLKNNDNLQDEVRALREKNETLQKLLSEKTQETQQSQETSKDTGARPKSWFGRLRSSVKQTMEHQNQGDDSRRKEKQPEPEESSSKASKEEKTDLSSGKHLSQDYPINLKEQETAERHDMSTNILLVGCKGNGKIVDTPGVSQEMTESEFEELVQAVKMVPGGFDAICLVWDYTSSDKNEDKEARVFQSLHRLFGDELYKHLVILVTHAQQEDVQGFIYGLSEAMGKIVSDCSNHILAIENKPDGDSVNKEQVKLE</sequence>
<feature type="region of interest" description="Disordered" evidence="4">
    <location>
        <begin position="90"/>
        <end position="113"/>
    </location>
</feature>
<dbReference type="OrthoDB" id="5985928at2759"/>
<dbReference type="Pfam" id="PF04548">
    <property type="entry name" value="AIG1"/>
    <property type="match status" value="1"/>
</dbReference>
<keyword evidence="7" id="KW-1185">Reference proteome</keyword>
<dbReference type="InterPro" id="IPR045058">
    <property type="entry name" value="GIMA/IAN/Toc"/>
</dbReference>
<dbReference type="EMBL" id="OV696688">
    <property type="protein sequence ID" value="CAH1259043.1"/>
    <property type="molecule type" value="Genomic_DNA"/>
</dbReference>
<evidence type="ECO:0000259" key="5">
    <source>
        <dbReference type="Pfam" id="PF04548"/>
    </source>
</evidence>
<dbReference type="PANTHER" id="PTHR10903">
    <property type="entry name" value="GTPASE, IMAP FAMILY MEMBER-RELATED"/>
    <property type="match status" value="1"/>
</dbReference>
<dbReference type="PANTHER" id="PTHR10903:SF184">
    <property type="entry name" value="GTP-BINDING PROTEIN A"/>
    <property type="match status" value="1"/>
</dbReference>
<organism evidence="6 7">
    <name type="scientific">Branchiostoma lanceolatum</name>
    <name type="common">Common lancelet</name>
    <name type="synonym">Amphioxus lanceolatum</name>
    <dbReference type="NCBI Taxonomy" id="7740"/>
    <lineage>
        <taxon>Eukaryota</taxon>
        <taxon>Metazoa</taxon>
        <taxon>Chordata</taxon>
        <taxon>Cephalochordata</taxon>
        <taxon>Leptocardii</taxon>
        <taxon>Amphioxiformes</taxon>
        <taxon>Branchiostomatidae</taxon>
        <taxon>Branchiostoma</taxon>
    </lineage>
</organism>
<feature type="region of interest" description="Disordered" evidence="4">
    <location>
        <begin position="366"/>
        <end position="446"/>
    </location>
</feature>
<evidence type="ECO:0000313" key="6">
    <source>
        <dbReference type="EMBL" id="CAH1259043.1"/>
    </source>
</evidence>
<proteinExistence type="inferred from homology"/>
<accession>A0A8J9ZRW9</accession>
<dbReference type="Gene3D" id="3.40.50.300">
    <property type="entry name" value="P-loop containing nucleotide triphosphate hydrolases"/>
    <property type="match status" value="1"/>
</dbReference>
<dbReference type="InterPro" id="IPR006703">
    <property type="entry name" value="G_AIG1"/>
</dbReference>
<evidence type="ECO:0000256" key="1">
    <source>
        <dbReference type="ARBA" id="ARBA00008535"/>
    </source>
</evidence>
<feature type="compositionally biased region" description="Basic and acidic residues" evidence="4">
    <location>
        <begin position="406"/>
        <end position="434"/>
    </location>
</feature>
<dbReference type="InterPro" id="IPR027417">
    <property type="entry name" value="P-loop_NTPase"/>
</dbReference>
<keyword evidence="2" id="KW-0547">Nucleotide-binding</keyword>
<dbReference type="SUPFAM" id="SSF53756">
    <property type="entry name" value="UDP-Glycosyltransferase/glycogen phosphorylase"/>
    <property type="match status" value="1"/>
</dbReference>
<evidence type="ECO:0000256" key="2">
    <source>
        <dbReference type="ARBA" id="ARBA00022741"/>
    </source>
</evidence>
<gene>
    <name evidence="6" type="primary">GIMAP8</name>
    <name evidence="6" type="ORF">BLAG_LOCUS16435</name>
</gene>
<reference evidence="6" key="1">
    <citation type="submission" date="2022-01" db="EMBL/GenBank/DDBJ databases">
        <authorList>
            <person name="Braso-Vives M."/>
        </authorList>
    </citation>
    <scope>NUCLEOTIDE SEQUENCE</scope>
</reference>
<keyword evidence="3" id="KW-0342">GTP-binding</keyword>
<dbReference type="Gene3D" id="3.40.50.2000">
    <property type="entry name" value="Glycogen Phosphorylase B"/>
    <property type="match status" value="1"/>
</dbReference>
<protein>
    <submittedName>
        <fullName evidence="6">GIMAP8 protein</fullName>
    </submittedName>
</protein>
<dbReference type="Pfam" id="PF20706">
    <property type="entry name" value="GT4-conflict"/>
    <property type="match status" value="1"/>
</dbReference>
<dbReference type="GO" id="GO:0005525">
    <property type="term" value="F:GTP binding"/>
    <property type="evidence" value="ECO:0007669"/>
    <property type="project" value="UniProtKB-KW"/>
</dbReference>
<feature type="domain" description="AIG1-type G" evidence="5">
    <location>
        <begin position="474"/>
        <end position="594"/>
    </location>
</feature>
<name>A0A8J9ZRW9_BRALA</name>
<comment type="similarity">
    <text evidence="1">Belongs to the TRAFAC class TrmE-Era-EngA-EngB-Septin-like GTPase superfamily. AIG1/Toc34/Toc159-like paraseptin GTPase family. IAN subfamily.</text>
</comment>
<evidence type="ECO:0000256" key="3">
    <source>
        <dbReference type="ARBA" id="ARBA00023134"/>
    </source>
</evidence>
<dbReference type="CDD" id="cd01635">
    <property type="entry name" value="Glycosyltransferase_GTB-type"/>
    <property type="match status" value="1"/>
</dbReference>
<feature type="compositionally biased region" description="Basic and acidic residues" evidence="4">
    <location>
        <begin position="96"/>
        <end position="113"/>
    </location>
</feature>
<evidence type="ECO:0000313" key="7">
    <source>
        <dbReference type="Proteomes" id="UP000838412"/>
    </source>
</evidence>
<dbReference type="AlphaFoldDB" id="A0A8J9ZRW9"/>
<dbReference type="Proteomes" id="UP000838412">
    <property type="component" value="Chromosome 3"/>
</dbReference>
<evidence type="ECO:0000256" key="4">
    <source>
        <dbReference type="SAM" id="MobiDB-lite"/>
    </source>
</evidence>